<keyword evidence="1" id="KW-0732">Signal</keyword>
<feature type="signal peptide" evidence="1">
    <location>
        <begin position="1"/>
        <end position="25"/>
    </location>
</feature>
<evidence type="ECO:0000256" key="1">
    <source>
        <dbReference type="SAM" id="SignalP"/>
    </source>
</evidence>
<feature type="chain" id="PRO_5043584057" description="Secreted protein" evidence="1">
    <location>
        <begin position="26"/>
        <end position="93"/>
    </location>
</feature>
<name>A0AAV1J9G2_9NEOP</name>
<dbReference type="AlphaFoldDB" id="A0AAV1J9G2"/>
<keyword evidence="3" id="KW-1185">Reference proteome</keyword>
<proteinExistence type="predicted"/>
<dbReference type="Proteomes" id="UP001497472">
    <property type="component" value="Unassembled WGS sequence"/>
</dbReference>
<accession>A0AAV1J9G2</accession>
<comment type="caution">
    <text evidence="2">The sequence shown here is derived from an EMBL/GenBank/DDBJ whole genome shotgun (WGS) entry which is preliminary data.</text>
</comment>
<evidence type="ECO:0000313" key="2">
    <source>
        <dbReference type="EMBL" id="CAK1546113.1"/>
    </source>
</evidence>
<evidence type="ECO:0000313" key="3">
    <source>
        <dbReference type="Proteomes" id="UP001497472"/>
    </source>
</evidence>
<dbReference type="EMBL" id="CAVLEF010000007">
    <property type="protein sequence ID" value="CAK1546113.1"/>
    <property type="molecule type" value="Genomic_DNA"/>
</dbReference>
<protein>
    <recommendedName>
        <fullName evidence="4">Secreted protein</fullName>
    </recommendedName>
</protein>
<reference evidence="2 3" key="1">
    <citation type="submission" date="2023-11" db="EMBL/GenBank/DDBJ databases">
        <authorList>
            <person name="Okamura Y."/>
        </authorList>
    </citation>
    <scope>NUCLEOTIDE SEQUENCE [LARGE SCALE GENOMIC DNA]</scope>
</reference>
<evidence type="ECO:0008006" key="4">
    <source>
        <dbReference type="Google" id="ProtNLM"/>
    </source>
</evidence>
<organism evidence="2 3">
    <name type="scientific">Leptosia nina</name>
    <dbReference type="NCBI Taxonomy" id="320188"/>
    <lineage>
        <taxon>Eukaryota</taxon>
        <taxon>Metazoa</taxon>
        <taxon>Ecdysozoa</taxon>
        <taxon>Arthropoda</taxon>
        <taxon>Hexapoda</taxon>
        <taxon>Insecta</taxon>
        <taxon>Pterygota</taxon>
        <taxon>Neoptera</taxon>
        <taxon>Endopterygota</taxon>
        <taxon>Lepidoptera</taxon>
        <taxon>Glossata</taxon>
        <taxon>Ditrysia</taxon>
        <taxon>Papilionoidea</taxon>
        <taxon>Pieridae</taxon>
        <taxon>Pierinae</taxon>
        <taxon>Leptosia</taxon>
    </lineage>
</organism>
<sequence length="93" mass="10139">MTRRATNMFVCITLDLFDWVTHTGAKLPRRVFGCGGDTTTGASCHRPTDGHAHTLTPGKGKLHCVNKSRERVLSLSTTKPVCVPRLCAVDTTE</sequence>
<gene>
    <name evidence="2" type="ORF">LNINA_LOCUS5711</name>
</gene>